<gene>
    <name evidence="2" type="ORF">C5E16_13195</name>
</gene>
<feature type="signal peptide" evidence="1">
    <location>
        <begin position="1"/>
        <end position="29"/>
    </location>
</feature>
<feature type="chain" id="PRO_5038522292" description="Secreted protein" evidence="1">
    <location>
        <begin position="30"/>
        <end position="191"/>
    </location>
</feature>
<sequence>MTTATRHRTRVTALAVAAAGLVTAPLALASPASAATATYEIPAPSTPAAGVETSLLDPITIGACNAGFGDVSVAPWETGIGHVDLFCGDDKSGYVHMRTGHQAQWQTVVDGAGGGAYRDDFMVFATGSMVTAPGPGFPKDEGDGKLCYSAPILIKNEEGNVVDTYNPTVIVSANNKKIITSSPTHLVDNCG</sequence>
<dbReference type="EMBL" id="PSXY01000027">
    <property type="protein sequence ID" value="PPF65779.1"/>
    <property type="molecule type" value="Genomic_DNA"/>
</dbReference>
<organism evidence="2 3">
    <name type="scientific">Clavibacter michiganensis</name>
    <dbReference type="NCBI Taxonomy" id="28447"/>
    <lineage>
        <taxon>Bacteria</taxon>
        <taxon>Bacillati</taxon>
        <taxon>Actinomycetota</taxon>
        <taxon>Actinomycetes</taxon>
        <taxon>Micrococcales</taxon>
        <taxon>Microbacteriaceae</taxon>
        <taxon>Clavibacter</taxon>
    </lineage>
</organism>
<proteinExistence type="predicted"/>
<evidence type="ECO:0000313" key="3">
    <source>
        <dbReference type="Proteomes" id="UP000239241"/>
    </source>
</evidence>
<comment type="caution">
    <text evidence="2">The sequence shown here is derived from an EMBL/GenBank/DDBJ whole genome shotgun (WGS) entry which is preliminary data.</text>
</comment>
<keyword evidence="1" id="KW-0732">Signal</keyword>
<evidence type="ECO:0000256" key="1">
    <source>
        <dbReference type="SAM" id="SignalP"/>
    </source>
</evidence>
<evidence type="ECO:0008006" key="4">
    <source>
        <dbReference type="Google" id="ProtNLM"/>
    </source>
</evidence>
<dbReference type="RefSeq" id="WP_104291029.1">
    <property type="nucleotide sequence ID" value="NZ_PSXY01000027.1"/>
</dbReference>
<reference evidence="2 3" key="1">
    <citation type="submission" date="2018-02" db="EMBL/GenBank/DDBJ databases">
        <title>Bacteriophage NCPPB3778 and a type I-E CRISPR drive the evolution of the US Biological Select Agent, Rathayibacter toxicus.</title>
        <authorList>
            <person name="Davis E.W.II."/>
            <person name="Tabima J.F."/>
            <person name="Weisberg A.J."/>
            <person name="Lopes L.D."/>
            <person name="Wiseman M.S."/>
            <person name="Wiseman M.S."/>
            <person name="Pupko T."/>
            <person name="Belcher M.S."/>
            <person name="Sechler A.J."/>
            <person name="Tancos M.A."/>
            <person name="Schroeder B.K."/>
            <person name="Murray T.D."/>
            <person name="Luster D.G."/>
            <person name="Schneider W.L."/>
            <person name="Rogers E."/>
            <person name="Andreote F.D."/>
            <person name="Grunwald N.J."/>
            <person name="Putnam M.L."/>
            <person name="Chang J.H."/>
        </authorList>
    </citation>
    <scope>NUCLEOTIDE SEQUENCE [LARGE SCALE GENOMIC DNA]</scope>
    <source>
        <strain evidence="2 3">AY1B3</strain>
    </source>
</reference>
<name>A0A2S5VR53_9MICO</name>
<evidence type="ECO:0000313" key="2">
    <source>
        <dbReference type="EMBL" id="PPF65779.1"/>
    </source>
</evidence>
<protein>
    <recommendedName>
        <fullName evidence="4">Secreted protein</fullName>
    </recommendedName>
</protein>
<dbReference type="Proteomes" id="UP000239241">
    <property type="component" value="Unassembled WGS sequence"/>
</dbReference>
<dbReference type="AlphaFoldDB" id="A0A2S5VR53"/>
<accession>A0A2S5VR53</accession>